<name>A0ABR4UES2_9GAMM</name>
<sequence length="116" mass="12519">MKKRYLGLIGAGWLFSSMAMALTLDEAKQQGRVGETLSGYIAPVKQDAETLTLVKNINAGRTEKYQQVADGNHIAIDDVARMAGQKLVSRAPAGEYVRGINGQWLKNKKSAPSGAQ</sequence>
<accession>A0ABR4UES2</accession>
<organism evidence="2 3">
    <name type="scientific">Serratia grimesii</name>
    <dbReference type="NCBI Taxonomy" id="82995"/>
    <lineage>
        <taxon>Bacteria</taxon>
        <taxon>Pseudomonadati</taxon>
        <taxon>Pseudomonadota</taxon>
        <taxon>Gammaproteobacteria</taxon>
        <taxon>Enterobacterales</taxon>
        <taxon>Yersiniaceae</taxon>
        <taxon>Serratia</taxon>
    </lineage>
</organism>
<evidence type="ECO:0008006" key="4">
    <source>
        <dbReference type="Google" id="ProtNLM"/>
    </source>
</evidence>
<gene>
    <name evidence="2" type="ORF">CR62_01880</name>
</gene>
<dbReference type="EMBL" id="JGVP01000001">
    <property type="protein sequence ID" value="KFB90526.1"/>
    <property type="molecule type" value="Genomic_DNA"/>
</dbReference>
<dbReference type="Pfam" id="PF07027">
    <property type="entry name" value="DUF1318"/>
    <property type="match status" value="1"/>
</dbReference>
<dbReference type="InterPro" id="IPR008309">
    <property type="entry name" value="YdbL"/>
</dbReference>
<feature type="chain" id="PRO_5046067845" description="DUF1318 domain-containing protein" evidence="1">
    <location>
        <begin position="22"/>
        <end position="116"/>
    </location>
</feature>
<proteinExistence type="predicted"/>
<feature type="signal peptide" evidence="1">
    <location>
        <begin position="1"/>
        <end position="21"/>
    </location>
</feature>
<evidence type="ECO:0000313" key="3">
    <source>
        <dbReference type="Proteomes" id="UP000028721"/>
    </source>
</evidence>
<keyword evidence="3" id="KW-1185">Reference proteome</keyword>
<reference evidence="2 3" key="1">
    <citation type="submission" date="2014-03" db="EMBL/GenBank/DDBJ databases">
        <title>Draft genome sequence of the Serratia grimesii strain a2.</title>
        <authorList>
            <person name="Toymentseva A."/>
            <person name="Kazakov S."/>
            <person name="Giliazeva A."/>
            <person name="Ismagilova R."/>
            <person name="Shah R."/>
            <person name="Sharipova M."/>
            <person name="Khaitlina S."/>
            <person name="Mardanova A."/>
        </authorList>
    </citation>
    <scope>NUCLEOTIDE SEQUENCE [LARGE SCALE GENOMIC DNA]</scope>
    <source>
        <strain evidence="2 3">A2</strain>
    </source>
</reference>
<evidence type="ECO:0000256" key="1">
    <source>
        <dbReference type="SAM" id="SignalP"/>
    </source>
</evidence>
<comment type="caution">
    <text evidence="2">The sequence shown here is derived from an EMBL/GenBank/DDBJ whole genome shotgun (WGS) entry which is preliminary data.</text>
</comment>
<dbReference type="Proteomes" id="UP000028721">
    <property type="component" value="Unassembled WGS sequence"/>
</dbReference>
<evidence type="ECO:0000313" key="2">
    <source>
        <dbReference type="EMBL" id="KFB90526.1"/>
    </source>
</evidence>
<dbReference type="PIRSF" id="PIRSF025560">
    <property type="entry name" value="UCP025560"/>
    <property type="match status" value="1"/>
</dbReference>
<protein>
    <recommendedName>
        <fullName evidence="4">DUF1318 domain-containing protein</fullName>
    </recommendedName>
</protein>
<keyword evidence="1" id="KW-0732">Signal</keyword>